<organism evidence="10 11">
    <name type="scientific">Ceriporiopsis subvermispora (strain B)</name>
    <name type="common">White-rot fungus</name>
    <name type="synonym">Gelatoporia subvermispora</name>
    <dbReference type="NCBI Taxonomy" id="914234"/>
    <lineage>
        <taxon>Eukaryota</taxon>
        <taxon>Fungi</taxon>
        <taxon>Dikarya</taxon>
        <taxon>Basidiomycota</taxon>
        <taxon>Agaricomycotina</taxon>
        <taxon>Agaricomycetes</taxon>
        <taxon>Polyporales</taxon>
        <taxon>Gelatoporiaceae</taxon>
        <taxon>Gelatoporia</taxon>
    </lineage>
</organism>
<accession>M2RCP5</accession>
<comment type="subunit">
    <text evidence="9">Component of the Mediator complex.</text>
</comment>
<evidence type="ECO:0000256" key="5">
    <source>
        <dbReference type="ARBA" id="ARBA00023159"/>
    </source>
</evidence>
<name>M2RCP5_CERS8</name>
<dbReference type="PANTHER" id="PTHR35784:SF1">
    <property type="entry name" value="MEDIATOR OF RNA POLYMERASE II TRANSCRIPTION SUBUNIT 5"/>
    <property type="match status" value="1"/>
</dbReference>
<evidence type="ECO:0000256" key="1">
    <source>
        <dbReference type="ARBA" id="ARBA00004123"/>
    </source>
</evidence>
<dbReference type="Pfam" id="PF08689">
    <property type="entry name" value="Med5"/>
    <property type="match status" value="1"/>
</dbReference>
<dbReference type="Proteomes" id="UP000016930">
    <property type="component" value="Unassembled WGS sequence"/>
</dbReference>
<keyword evidence="7 9" id="KW-0539">Nucleus</keyword>
<keyword evidence="11" id="KW-1185">Reference proteome</keyword>
<comment type="similarity">
    <text evidence="2 9">Belongs to the Mediator complex subunit 5 family.</text>
</comment>
<dbReference type="GO" id="GO:0003712">
    <property type="term" value="F:transcription coregulator activity"/>
    <property type="evidence" value="ECO:0007669"/>
    <property type="project" value="InterPro"/>
</dbReference>
<dbReference type="GO" id="GO:0006357">
    <property type="term" value="P:regulation of transcription by RNA polymerase II"/>
    <property type="evidence" value="ECO:0007669"/>
    <property type="project" value="InterPro"/>
</dbReference>
<evidence type="ECO:0000313" key="11">
    <source>
        <dbReference type="Proteomes" id="UP000016930"/>
    </source>
</evidence>
<evidence type="ECO:0000256" key="9">
    <source>
        <dbReference type="RuleBase" id="RU364142"/>
    </source>
</evidence>
<protein>
    <recommendedName>
        <fullName evidence="3 9">Mediator of RNA polymerase II transcription subunit 5</fullName>
    </recommendedName>
    <alternativeName>
        <fullName evidence="8 9">Mediator complex subunit 5</fullName>
    </alternativeName>
</protein>
<evidence type="ECO:0000256" key="4">
    <source>
        <dbReference type="ARBA" id="ARBA00023015"/>
    </source>
</evidence>
<sequence length="951" mass="103993">MSLSELARNSFQSGISASKWVQLCRLFINKNTTHRSPEETQADISNSVLLLFRDYPGDPTLQGYLRHAIQHGLISLPIFVSTFLPAARSPELHNSATLDMLCRVALDCHYATGLPPMGSLVPFSHSPVEILGTVVEAMALLRTAYSLPTAHFHQLTTSASELLLLLASCVPDVSPISTGQAMVYVADATDLITMFRLMPAVRQVLENLMLSLSLLLGEDAKVAREAQMMHTLQLAMGKGDILGSNSDSDIVTLSLFLNCLLFGRATEFGPGDTRHVTAALVGLLRWSSWTLNVFCTQLLLTSLTLIAQSAELGATTKSTGMWRAFTLGRLPHLLAAFRKAAVSEVITEAESYIAIQSALSSVIHRPGLIEKCEWSSSVATSETSSDKTNSTRSFLRELLYQFVSVGLIDASFAIGVDPMFTPEFQPRVYTEVQEAGSDIETYIDSKLSTDLKLDDAMSLVRKIWREPCCHAIFAEVVRKRFVSLPNSHDIEALSCVCKLLYSCEFALEIVSMQTLLPELVAHAIALVEEYDCETVGDPQTAVSHLGDVVLFAQSTIARFNLSQPTFPVKGRSVSPRCLHSAALVHRIGELDNEDTTAFQNWSRALFDSSIEGIEDTILRSTRPKTLLRIAATLFSHAIEACHARKMDKEVLNNGISYFLGPLLNWTLTGVIKSLVLEIQRRNFNAPMHLEVLQTLLLSQACPQVVVNLSAPNVLRLFYGQKIPQLGPKTTPFDSSSIQRIALEALGKNVDVLENNGSSSIPGVGAIWSDRPREAIREALTAARAGHAPSLDVNRCLLYGTPSDFLQILWDALMEAASMGDMEAPKRVATFVLTVPRTPRSPPLLPIFLHTVLLPIVATADHISTTEQTMTVELLVSIISSSLTAALHLEWALLTVCEEERFALGQSASAMARRLAGDLRKKGQGPTSRVILQRLASSGPFVANFPIFMADA</sequence>
<comment type="function">
    <text evidence="9">Component of the Mediator complex, a coactivator involved in the regulated transcription of nearly all RNA polymerase II-dependent genes. Mediator functions as a bridge to convey information from gene-specific regulatory proteins to the basal RNA polymerase II transcription machinery. Mediator is recruited to promoters by direct interactions with regulatory proteins and serves as a scaffold for the assembly of a functional preinitiation complex with RNA polymerase II and the general transcription factors.</text>
</comment>
<evidence type="ECO:0000256" key="7">
    <source>
        <dbReference type="ARBA" id="ARBA00023242"/>
    </source>
</evidence>
<dbReference type="EMBL" id="KB445791">
    <property type="protein sequence ID" value="EMD42220.1"/>
    <property type="molecule type" value="Genomic_DNA"/>
</dbReference>
<reference evidence="10 11" key="1">
    <citation type="journal article" date="2012" name="Proc. Natl. Acad. Sci. U.S.A.">
        <title>Comparative genomics of Ceriporiopsis subvermispora and Phanerochaete chrysosporium provide insight into selective ligninolysis.</title>
        <authorList>
            <person name="Fernandez-Fueyo E."/>
            <person name="Ruiz-Duenas F.J."/>
            <person name="Ferreira P."/>
            <person name="Floudas D."/>
            <person name="Hibbett D.S."/>
            <person name="Canessa P."/>
            <person name="Larrondo L.F."/>
            <person name="James T.Y."/>
            <person name="Seelenfreund D."/>
            <person name="Lobos S."/>
            <person name="Polanco R."/>
            <person name="Tello M."/>
            <person name="Honda Y."/>
            <person name="Watanabe T."/>
            <person name="Watanabe T."/>
            <person name="Ryu J.S."/>
            <person name="Kubicek C.P."/>
            <person name="Schmoll M."/>
            <person name="Gaskell J."/>
            <person name="Hammel K.E."/>
            <person name="St John F.J."/>
            <person name="Vanden Wymelenberg A."/>
            <person name="Sabat G."/>
            <person name="Splinter BonDurant S."/>
            <person name="Syed K."/>
            <person name="Yadav J.S."/>
            <person name="Doddapaneni H."/>
            <person name="Subramanian V."/>
            <person name="Lavin J.L."/>
            <person name="Oguiza J.A."/>
            <person name="Perez G."/>
            <person name="Pisabarro A.G."/>
            <person name="Ramirez L."/>
            <person name="Santoyo F."/>
            <person name="Master E."/>
            <person name="Coutinho P.M."/>
            <person name="Henrissat B."/>
            <person name="Lombard V."/>
            <person name="Magnuson J.K."/>
            <person name="Kuees U."/>
            <person name="Hori C."/>
            <person name="Igarashi K."/>
            <person name="Samejima M."/>
            <person name="Held B.W."/>
            <person name="Barry K.W."/>
            <person name="LaButti K.M."/>
            <person name="Lapidus A."/>
            <person name="Lindquist E.A."/>
            <person name="Lucas S.M."/>
            <person name="Riley R."/>
            <person name="Salamov A.A."/>
            <person name="Hoffmeister D."/>
            <person name="Schwenk D."/>
            <person name="Hadar Y."/>
            <person name="Yarden O."/>
            <person name="de Vries R.P."/>
            <person name="Wiebenga A."/>
            <person name="Stenlid J."/>
            <person name="Eastwood D."/>
            <person name="Grigoriev I.V."/>
            <person name="Berka R.M."/>
            <person name="Blanchette R.A."/>
            <person name="Kersten P."/>
            <person name="Martinez A.T."/>
            <person name="Vicuna R."/>
            <person name="Cullen D."/>
        </authorList>
    </citation>
    <scope>NUCLEOTIDE SEQUENCE [LARGE SCALE GENOMIC DNA]</scope>
    <source>
        <strain evidence="10 11">B</strain>
    </source>
</reference>
<comment type="subcellular location">
    <subcellularLocation>
        <location evidence="1 9">Nucleus</location>
    </subcellularLocation>
</comment>
<dbReference type="HOGENOM" id="CLU_306283_0_0_1"/>
<dbReference type="GO" id="GO:0016592">
    <property type="term" value="C:mediator complex"/>
    <property type="evidence" value="ECO:0007669"/>
    <property type="project" value="InterPro"/>
</dbReference>
<dbReference type="PANTHER" id="PTHR35784">
    <property type="entry name" value="MEDIATOR OF RNA POLYMERASE II TRANSCRIPTION SUBUNIT 5"/>
    <property type="match status" value="1"/>
</dbReference>
<keyword evidence="4 9" id="KW-0805">Transcription regulation</keyword>
<keyword evidence="5 9" id="KW-0010">Activator</keyword>
<evidence type="ECO:0000313" key="10">
    <source>
        <dbReference type="EMBL" id="EMD42220.1"/>
    </source>
</evidence>
<evidence type="ECO:0000256" key="2">
    <source>
        <dbReference type="ARBA" id="ARBA00008782"/>
    </source>
</evidence>
<evidence type="ECO:0000256" key="8">
    <source>
        <dbReference type="ARBA" id="ARBA00031256"/>
    </source>
</evidence>
<keyword evidence="6 9" id="KW-0804">Transcription</keyword>
<dbReference type="AlphaFoldDB" id="M2RCP5"/>
<evidence type="ECO:0000256" key="6">
    <source>
        <dbReference type="ARBA" id="ARBA00023163"/>
    </source>
</evidence>
<dbReference type="OrthoDB" id="5549158at2759"/>
<evidence type="ECO:0000256" key="3">
    <source>
        <dbReference type="ARBA" id="ARBA00020628"/>
    </source>
</evidence>
<gene>
    <name evidence="9" type="primary">MED5</name>
    <name evidence="10" type="ORF">CERSUDRAFT_110751</name>
</gene>
<proteinExistence type="inferred from homology"/>
<dbReference type="STRING" id="914234.M2RCP5"/>
<dbReference type="InterPro" id="IPR014801">
    <property type="entry name" value="Mediator_Med5_fun"/>
</dbReference>